<evidence type="ECO:0000256" key="7">
    <source>
        <dbReference type="RuleBase" id="RU363032"/>
    </source>
</evidence>
<evidence type="ECO:0000313" key="9">
    <source>
        <dbReference type="EMBL" id="AXH96319.1"/>
    </source>
</evidence>
<name>A0A345NMR1_9MICO</name>
<dbReference type="SUPFAM" id="SSF161098">
    <property type="entry name" value="MetI-like"/>
    <property type="match status" value="1"/>
</dbReference>
<dbReference type="PANTHER" id="PTHR43163:SF6">
    <property type="entry name" value="DIPEPTIDE TRANSPORT SYSTEM PERMEASE PROTEIN DPPB-RELATED"/>
    <property type="match status" value="1"/>
</dbReference>
<dbReference type="PANTHER" id="PTHR43163">
    <property type="entry name" value="DIPEPTIDE TRANSPORT SYSTEM PERMEASE PROTEIN DPPB-RELATED"/>
    <property type="match status" value="1"/>
</dbReference>
<keyword evidence="5 7" id="KW-1133">Transmembrane helix</keyword>
<evidence type="ECO:0000256" key="5">
    <source>
        <dbReference type="ARBA" id="ARBA00022989"/>
    </source>
</evidence>
<dbReference type="RefSeq" id="WP_114928084.1">
    <property type="nucleotide sequence ID" value="NZ_CP031229.1"/>
</dbReference>
<dbReference type="Pfam" id="PF00528">
    <property type="entry name" value="BPD_transp_1"/>
    <property type="match status" value="1"/>
</dbReference>
<dbReference type="InterPro" id="IPR035906">
    <property type="entry name" value="MetI-like_sf"/>
</dbReference>
<dbReference type="Proteomes" id="UP000253790">
    <property type="component" value="Chromosome"/>
</dbReference>
<dbReference type="Gene3D" id="1.10.3720.10">
    <property type="entry name" value="MetI-like"/>
    <property type="match status" value="1"/>
</dbReference>
<feature type="domain" description="ABC transmembrane type-1" evidence="8">
    <location>
        <begin position="95"/>
        <end position="309"/>
    </location>
</feature>
<dbReference type="Pfam" id="PF19300">
    <property type="entry name" value="BPD_transp_1_N"/>
    <property type="match status" value="1"/>
</dbReference>
<feature type="transmembrane region" description="Helical" evidence="7">
    <location>
        <begin position="179"/>
        <end position="201"/>
    </location>
</feature>
<dbReference type="EMBL" id="CP031229">
    <property type="protein sequence ID" value="AXH96319.1"/>
    <property type="molecule type" value="Genomic_DNA"/>
</dbReference>
<dbReference type="PROSITE" id="PS50928">
    <property type="entry name" value="ABC_TM1"/>
    <property type="match status" value="1"/>
</dbReference>
<evidence type="ECO:0000256" key="3">
    <source>
        <dbReference type="ARBA" id="ARBA00022475"/>
    </source>
</evidence>
<dbReference type="KEGG" id="orn:DV701_09490"/>
<accession>A0A345NMR1</accession>
<sequence length="319" mass="34948">MVRFLIRRIGLGVLVMWLITMAVFGLFFLVPNDVARTLAGRQAPPETVALITHRLGLDQPVWKQYLDFIWKALHGDLGYDYYHQVPVTHIIAQALPITLSVVIGGAIIWIVLGVTNGIISAARPRSVLDRGLTVFSLVFYSMPTFLLGLLLLYFVYFRLTMVGWAVFPPGGYVALSDDAVSWLQHMILPWLTLALVSAATYTRLTRASMLDVLGEDYIRTARSKGMGEGRLLLRHALRAALTPVVSQFGIDVGTLLGGVVVTETVFSLPGMGKTAIDAINQQDLPVIIGIVLFASAAVVVANVVVDVLYAVLDPRVRLH</sequence>
<feature type="transmembrane region" description="Helical" evidence="7">
    <location>
        <begin position="240"/>
        <end position="266"/>
    </location>
</feature>
<comment type="similarity">
    <text evidence="7">Belongs to the binding-protein-dependent transport system permease family.</text>
</comment>
<evidence type="ECO:0000259" key="8">
    <source>
        <dbReference type="PROSITE" id="PS50928"/>
    </source>
</evidence>
<dbReference type="AlphaFoldDB" id="A0A345NMR1"/>
<feature type="transmembrane region" description="Helical" evidence="7">
    <location>
        <begin position="90"/>
        <end position="112"/>
    </location>
</feature>
<dbReference type="CDD" id="cd06261">
    <property type="entry name" value="TM_PBP2"/>
    <property type="match status" value="1"/>
</dbReference>
<feature type="transmembrane region" description="Helical" evidence="7">
    <location>
        <begin position="286"/>
        <end position="312"/>
    </location>
</feature>
<keyword evidence="4 7" id="KW-0812">Transmembrane</keyword>
<protein>
    <submittedName>
        <fullName evidence="9">ABC transporter permease</fullName>
    </submittedName>
</protein>
<dbReference type="InterPro" id="IPR000515">
    <property type="entry name" value="MetI-like"/>
</dbReference>
<keyword evidence="2 7" id="KW-0813">Transport</keyword>
<gene>
    <name evidence="9" type="ORF">DV701_09490</name>
</gene>
<dbReference type="InterPro" id="IPR045621">
    <property type="entry name" value="BPD_transp_1_N"/>
</dbReference>
<dbReference type="OrthoDB" id="5169641at2"/>
<keyword evidence="10" id="KW-1185">Reference proteome</keyword>
<dbReference type="GO" id="GO:0055085">
    <property type="term" value="P:transmembrane transport"/>
    <property type="evidence" value="ECO:0007669"/>
    <property type="project" value="InterPro"/>
</dbReference>
<evidence type="ECO:0000256" key="4">
    <source>
        <dbReference type="ARBA" id="ARBA00022692"/>
    </source>
</evidence>
<keyword evidence="6 7" id="KW-0472">Membrane</keyword>
<evidence type="ECO:0000313" key="10">
    <source>
        <dbReference type="Proteomes" id="UP000253790"/>
    </source>
</evidence>
<dbReference type="GO" id="GO:0005886">
    <property type="term" value="C:plasma membrane"/>
    <property type="evidence" value="ECO:0007669"/>
    <property type="project" value="UniProtKB-SubCell"/>
</dbReference>
<organism evidence="9 10">
    <name type="scientific">Ornithinimicrobium avium</name>
    <dbReference type="NCBI Taxonomy" id="2283195"/>
    <lineage>
        <taxon>Bacteria</taxon>
        <taxon>Bacillati</taxon>
        <taxon>Actinomycetota</taxon>
        <taxon>Actinomycetes</taxon>
        <taxon>Micrococcales</taxon>
        <taxon>Ornithinimicrobiaceae</taxon>
        <taxon>Ornithinimicrobium</taxon>
    </lineage>
</organism>
<feature type="transmembrane region" description="Helical" evidence="7">
    <location>
        <begin position="9"/>
        <end position="30"/>
    </location>
</feature>
<comment type="subcellular location">
    <subcellularLocation>
        <location evidence="1 7">Cell membrane</location>
        <topology evidence="1 7">Multi-pass membrane protein</topology>
    </subcellularLocation>
</comment>
<feature type="transmembrane region" description="Helical" evidence="7">
    <location>
        <begin position="132"/>
        <end position="159"/>
    </location>
</feature>
<evidence type="ECO:0000256" key="1">
    <source>
        <dbReference type="ARBA" id="ARBA00004651"/>
    </source>
</evidence>
<evidence type="ECO:0000256" key="2">
    <source>
        <dbReference type="ARBA" id="ARBA00022448"/>
    </source>
</evidence>
<proteinExistence type="inferred from homology"/>
<keyword evidence="3" id="KW-1003">Cell membrane</keyword>
<evidence type="ECO:0000256" key="6">
    <source>
        <dbReference type="ARBA" id="ARBA00023136"/>
    </source>
</evidence>
<reference evidence="9 10" key="1">
    <citation type="submission" date="2018-07" db="EMBL/GenBank/DDBJ databases">
        <title>Complete genome sequencing of Ornithinimicrobium sp. AMA3305.</title>
        <authorList>
            <person name="Bae J.-W."/>
        </authorList>
    </citation>
    <scope>NUCLEOTIDE SEQUENCE [LARGE SCALE GENOMIC DNA]</scope>
    <source>
        <strain evidence="9 10">AMA3305</strain>
    </source>
</reference>